<comment type="catalytic activity">
    <reaction evidence="7 8 9">
        <text>(S)-4-amino-5-oxopentanoate + tRNA(Glu) + NADP(+) = L-glutamyl-tRNA(Glu) + NADPH + H(+)</text>
        <dbReference type="Rhea" id="RHEA:12344"/>
        <dbReference type="Rhea" id="RHEA-COMP:9663"/>
        <dbReference type="Rhea" id="RHEA-COMP:9680"/>
        <dbReference type="ChEBI" id="CHEBI:15378"/>
        <dbReference type="ChEBI" id="CHEBI:57501"/>
        <dbReference type="ChEBI" id="CHEBI:57783"/>
        <dbReference type="ChEBI" id="CHEBI:58349"/>
        <dbReference type="ChEBI" id="CHEBI:78442"/>
        <dbReference type="ChEBI" id="CHEBI:78520"/>
        <dbReference type="EC" id="1.2.1.70"/>
    </reaction>
</comment>
<feature type="site" description="Important for activity" evidence="8">
    <location>
        <position position="99"/>
    </location>
</feature>
<dbReference type="EC" id="1.2.1.70" evidence="3 8"/>
<keyword evidence="6 8" id="KW-0627">Porphyrin biosynthesis</keyword>
<dbReference type="PANTHER" id="PTHR43013">
    <property type="entry name" value="GLUTAMYL-TRNA REDUCTASE"/>
    <property type="match status" value="1"/>
</dbReference>
<comment type="domain">
    <text evidence="8">Possesses an unusual extended V-shaped dimeric structure with each monomer consisting of three distinct domains arranged along a curved 'spinal' alpha-helix. The N-terminal catalytic domain specifically recognizes the glutamate moiety of the substrate. The second domain is the NADPH-binding domain, and the third C-terminal domain is responsible for dimerization.</text>
</comment>
<dbReference type="InterPro" id="IPR018214">
    <property type="entry name" value="GluRdtase_CS"/>
</dbReference>
<comment type="subunit">
    <text evidence="8">Homodimer.</text>
</comment>
<dbReference type="CDD" id="cd05213">
    <property type="entry name" value="NAD_bind_Glutamyl_tRNA_reduct"/>
    <property type="match status" value="1"/>
</dbReference>
<dbReference type="Gene3D" id="3.30.460.30">
    <property type="entry name" value="Glutamyl-tRNA reductase, N-terminal domain"/>
    <property type="match status" value="1"/>
</dbReference>
<organism evidence="13 14">
    <name type="scientific">Thalassobacillus hwangdonensis</name>
    <dbReference type="NCBI Taxonomy" id="546108"/>
    <lineage>
        <taxon>Bacteria</taxon>
        <taxon>Bacillati</taxon>
        <taxon>Bacillota</taxon>
        <taxon>Bacilli</taxon>
        <taxon>Bacillales</taxon>
        <taxon>Bacillaceae</taxon>
        <taxon>Thalassobacillus</taxon>
    </lineage>
</organism>
<evidence type="ECO:0000256" key="8">
    <source>
        <dbReference type="HAMAP-Rule" id="MF_00087"/>
    </source>
</evidence>
<evidence type="ECO:0000256" key="3">
    <source>
        <dbReference type="ARBA" id="ARBA00012970"/>
    </source>
</evidence>
<accession>A0ABW3L0Q7</accession>
<evidence type="ECO:0000256" key="9">
    <source>
        <dbReference type="RuleBase" id="RU000584"/>
    </source>
</evidence>
<feature type="binding site" evidence="8">
    <location>
        <position position="109"/>
    </location>
    <ligand>
        <name>substrate</name>
    </ligand>
</feature>
<comment type="function">
    <text evidence="8">Catalyzes the NADPH-dependent reduction of glutamyl-tRNA(Glu) to glutamate 1-semialdehyde (GSA).</text>
</comment>
<dbReference type="RefSeq" id="WP_386057812.1">
    <property type="nucleotide sequence ID" value="NZ_JBHTKL010000001.1"/>
</dbReference>
<feature type="domain" description="Quinate/shikimate 5-dehydrogenase/glutamyl-tRNA reductase" evidence="11">
    <location>
        <begin position="171"/>
        <end position="306"/>
    </location>
</feature>
<dbReference type="PANTHER" id="PTHR43013:SF1">
    <property type="entry name" value="GLUTAMYL-TRNA REDUCTASE"/>
    <property type="match status" value="1"/>
</dbReference>
<dbReference type="Pfam" id="PF01488">
    <property type="entry name" value="Shikimate_DH"/>
    <property type="match status" value="1"/>
</dbReference>
<dbReference type="Pfam" id="PF00745">
    <property type="entry name" value="GlutR_dimer"/>
    <property type="match status" value="1"/>
</dbReference>
<evidence type="ECO:0000256" key="6">
    <source>
        <dbReference type="ARBA" id="ARBA00023244"/>
    </source>
</evidence>
<feature type="binding site" evidence="8">
    <location>
        <begin position="114"/>
        <end position="116"/>
    </location>
    <ligand>
        <name>substrate</name>
    </ligand>
</feature>
<dbReference type="EMBL" id="JBHTKL010000001">
    <property type="protein sequence ID" value="MFD1018936.1"/>
    <property type="molecule type" value="Genomic_DNA"/>
</dbReference>
<evidence type="ECO:0000256" key="7">
    <source>
        <dbReference type="ARBA" id="ARBA00047464"/>
    </source>
</evidence>
<dbReference type="InterPro" id="IPR006151">
    <property type="entry name" value="Shikm_DH/Glu-tRNA_Rdtase"/>
</dbReference>
<dbReference type="InterPro" id="IPR036453">
    <property type="entry name" value="GluRdtase_dimer_dom_sf"/>
</dbReference>
<evidence type="ECO:0000256" key="5">
    <source>
        <dbReference type="ARBA" id="ARBA00023002"/>
    </source>
</evidence>
<feature type="active site" description="Nucleophile" evidence="8">
    <location>
        <position position="50"/>
    </location>
</feature>
<comment type="caution">
    <text evidence="13">The sequence shown here is derived from an EMBL/GenBank/DDBJ whole genome shotgun (WGS) entry which is preliminary data.</text>
</comment>
<dbReference type="InterPro" id="IPR036291">
    <property type="entry name" value="NAD(P)-bd_dom_sf"/>
</dbReference>
<dbReference type="SUPFAM" id="SSF69075">
    <property type="entry name" value="Glutamyl tRNA-reductase dimerization domain"/>
    <property type="match status" value="1"/>
</dbReference>
<keyword evidence="14" id="KW-1185">Reference proteome</keyword>
<feature type="binding site" evidence="8">
    <location>
        <begin position="189"/>
        <end position="194"/>
    </location>
    <ligand>
        <name>NADP(+)</name>
        <dbReference type="ChEBI" id="CHEBI:58349"/>
    </ligand>
</feature>
<evidence type="ECO:0000313" key="13">
    <source>
        <dbReference type="EMBL" id="MFD1018936.1"/>
    </source>
</evidence>
<name>A0ABW3L0Q7_9BACI</name>
<evidence type="ECO:0000256" key="2">
    <source>
        <dbReference type="ARBA" id="ARBA00005916"/>
    </source>
</evidence>
<comment type="pathway">
    <text evidence="1 8 9">Porphyrin-containing compound metabolism; protoporphyrin-IX biosynthesis; 5-aminolevulinate from L-glutamyl-tRNA(Glu): step 1/2.</text>
</comment>
<feature type="domain" description="Glutamyl-tRNA reductase N-terminal" evidence="12">
    <location>
        <begin position="6"/>
        <end position="156"/>
    </location>
</feature>
<comment type="similarity">
    <text evidence="2 8 9">Belongs to the glutamyl-tRNA reductase family.</text>
</comment>
<dbReference type="PIRSF" id="PIRSF000445">
    <property type="entry name" value="4pyrrol_synth_GluRdtase"/>
    <property type="match status" value="1"/>
</dbReference>
<feature type="domain" description="Tetrapyrrole biosynthesis glutamyl-tRNA reductase dimerisation" evidence="10">
    <location>
        <begin position="320"/>
        <end position="419"/>
    </location>
</feature>
<keyword evidence="5 8" id="KW-0560">Oxidoreductase</keyword>
<gene>
    <name evidence="8 13" type="primary">hemA</name>
    <name evidence="13" type="ORF">ACFQ2J_06960</name>
</gene>
<dbReference type="GO" id="GO:0008883">
    <property type="term" value="F:glutamyl-tRNA reductase activity"/>
    <property type="evidence" value="ECO:0007669"/>
    <property type="project" value="UniProtKB-EC"/>
</dbReference>
<evidence type="ECO:0000259" key="11">
    <source>
        <dbReference type="Pfam" id="PF01488"/>
    </source>
</evidence>
<dbReference type="NCBIfam" id="TIGR01035">
    <property type="entry name" value="hemA"/>
    <property type="match status" value="1"/>
</dbReference>
<evidence type="ECO:0000313" key="14">
    <source>
        <dbReference type="Proteomes" id="UP001596990"/>
    </source>
</evidence>
<dbReference type="InterPro" id="IPR015896">
    <property type="entry name" value="4pyrrol_synth_GluRdtase_dimer"/>
</dbReference>
<dbReference type="Gene3D" id="3.40.50.720">
    <property type="entry name" value="NAD(P)-binding Rossmann-like Domain"/>
    <property type="match status" value="1"/>
</dbReference>
<evidence type="ECO:0000256" key="4">
    <source>
        <dbReference type="ARBA" id="ARBA00022857"/>
    </source>
</evidence>
<protein>
    <recommendedName>
        <fullName evidence="3 8">Glutamyl-tRNA reductase</fullName>
        <shortName evidence="8">GluTR</shortName>
        <ecNumber evidence="3 8">1.2.1.70</ecNumber>
    </recommendedName>
</protein>
<dbReference type="NCBIfam" id="NF000744">
    <property type="entry name" value="PRK00045.1-3"/>
    <property type="match status" value="1"/>
</dbReference>
<feature type="binding site" evidence="8">
    <location>
        <position position="120"/>
    </location>
    <ligand>
        <name>substrate</name>
    </ligand>
</feature>
<keyword evidence="4 8" id="KW-0521">NADP</keyword>
<dbReference type="InterPro" id="IPR036343">
    <property type="entry name" value="GluRdtase_N_sf"/>
</dbReference>
<dbReference type="InterPro" id="IPR000343">
    <property type="entry name" value="4pyrrol_synth_GluRdtase"/>
</dbReference>
<evidence type="ECO:0000256" key="1">
    <source>
        <dbReference type="ARBA" id="ARBA00005059"/>
    </source>
</evidence>
<comment type="miscellaneous">
    <text evidence="8">During catalysis, the active site Cys acts as a nucleophile attacking the alpha-carbonyl group of tRNA-bound glutamate with the formation of a thioester intermediate between enzyme and glutamate, and the concomitant release of tRNA(Glu). The thioester intermediate is finally reduced by direct hydride transfer from NADPH, to form the product GSA.</text>
</comment>
<dbReference type="SUPFAM" id="SSF51735">
    <property type="entry name" value="NAD(P)-binding Rossmann-fold domains"/>
    <property type="match status" value="1"/>
</dbReference>
<dbReference type="PROSITE" id="PS00747">
    <property type="entry name" value="GLUTR"/>
    <property type="match status" value="1"/>
</dbReference>
<dbReference type="Pfam" id="PF05201">
    <property type="entry name" value="GlutR_N"/>
    <property type="match status" value="1"/>
</dbReference>
<evidence type="ECO:0000259" key="10">
    <source>
        <dbReference type="Pfam" id="PF00745"/>
    </source>
</evidence>
<reference evidence="14" key="1">
    <citation type="journal article" date="2019" name="Int. J. Syst. Evol. Microbiol.">
        <title>The Global Catalogue of Microorganisms (GCM) 10K type strain sequencing project: providing services to taxonomists for standard genome sequencing and annotation.</title>
        <authorList>
            <consortium name="The Broad Institute Genomics Platform"/>
            <consortium name="The Broad Institute Genome Sequencing Center for Infectious Disease"/>
            <person name="Wu L."/>
            <person name="Ma J."/>
        </authorList>
    </citation>
    <scope>NUCLEOTIDE SEQUENCE [LARGE SCALE GENOMIC DNA]</scope>
    <source>
        <strain evidence="14">CCUG 56607</strain>
    </source>
</reference>
<dbReference type="HAMAP" id="MF_00087">
    <property type="entry name" value="Glu_tRNA_reductase"/>
    <property type="match status" value="1"/>
</dbReference>
<dbReference type="SUPFAM" id="SSF69742">
    <property type="entry name" value="Glutamyl tRNA-reductase catalytic, N-terminal domain"/>
    <property type="match status" value="1"/>
</dbReference>
<feature type="binding site" evidence="8">
    <location>
        <begin position="49"/>
        <end position="52"/>
    </location>
    <ligand>
        <name>substrate</name>
    </ligand>
</feature>
<proteinExistence type="inferred from homology"/>
<dbReference type="Proteomes" id="UP001596990">
    <property type="component" value="Unassembled WGS sequence"/>
</dbReference>
<dbReference type="InterPro" id="IPR015895">
    <property type="entry name" value="4pyrrol_synth_GluRdtase_N"/>
</dbReference>
<sequence length="458" mass="51139">MHILAVGLNYKTAPVEIREKLTFSEQHVSEAMVALQQQKSVLENVIISTCNRTEIFAVVDQLHTGRYYIKQFLADWFDMDKQSFSPYLSIYETDGAIEHLFRVTSGLDSMVLGETQILGQVKQAFMSAQESVTTGTIFNELFKQAVTFAKRAHKETEIGENAVSVSYAAVELARKIFGDMVNKHVVILGAGKMGELAAKNLHGSGVKKVTVVNRTLAKAQVVADQFNGDAKTMEDLPSTLSDADILISSTGAKDYVLTRELVDPIHKARKGKPLFMVDIAVPRDLDPAISDLESVFLYDIDDLQGIVDANLSVRQEAAEQIELMIEAEIVQFKDWVQTLGVVPVISALRNKALNIQADTMKSIERKMPDLTEREKKVLNKHTKSIINQLLKEPILQAKELAAQEDADESLRLFMQIFGIEEHVQEEIMEQQQKNNKVISFDPNNGKLSFPTLKNVSTN</sequence>
<evidence type="ECO:0000259" key="12">
    <source>
        <dbReference type="Pfam" id="PF05201"/>
    </source>
</evidence>